<comment type="caution">
    <text evidence="1">The sequence shown here is derived from an EMBL/GenBank/DDBJ whole genome shotgun (WGS) entry which is preliminary data.</text>
</comment>
<organism evidence="1 2">
    <name type="scientific">Oedothorax gibbosus</name>
    <dbReference type="NCBI Taxonomy" id="931172"/>
    <lineage>
        <taxon>Eukaryota</taxon>
        <taxon>Metazoa</taxon>
        <taxon>Ecdysozoa</taxon>
        <taxon>Arthropoda</taxon>
        <taxon>Chelicerata</taxon>
        <taxon>Arachnida</taxon>
        <taxon>Araneae</taxon>
        <taxon>Araneomorphae</taxon>
        <taxon>Entelegynae</taxon>
        <taxon>Araneoidea</taxon>
        <taxon>Linyphiidae</taxon>
        <taxon>Erigoninae</taxon>
        <taxon>Oedothorax</taxon>
    </lineage>
</organism>
<proteinExistence type="predicted"/>
<reference evidence="1 2" key="1">
    <citation type="journal article" date="2022" name="Nat. Ecol. Evol.">
        <title>A masculinizing supergene underlies an exaggerated male reproductive morph in a spider.</title>
        <authorList>
            <person name="Hendrickx F."/>
            <person name="De Corte Z."/>
            <person name="Sonet G."/>
            <person name="Van Belleghem S.M."/>
            <person name="Kostlbacher S."/>
            <person name="Vangestel C."/>
        </authorList>
    </citation>
    <scope>NUCLEOTIDE SEQUENCE [LARGE SCALE GENOMIC DNA]</scope>
    <source>
        <strain evidence="1">W744_W776</strain>
    </source>
</reference>
<protein>
    <submittedName>
        <fullName evidence="1">Uncharacterized protein</fullName>
    </submittedName>
</protein>
<accession>A0AAV6TMY1</accession>
<dbReference type="Proteomes" id="UP000827092">
    <property type="component" value="Unassembled WGS sequence"/>
</dbReference>
<name>A0AAV6TMY1_9ARAC</name>
<sequence>MWYKASKILLEDQFLRHGCHLLMLRPTREGPSYHHFENVNTDSIYVQIFCKDAYSDVKQSFGNILDLSNYPPDHFMYDNTNHAKLGKLKSETILPIKEIIALKLKILVPQSMENGAFISNRSYCSMETYATYVHRSPKSAPIRDLDKGSSSFLFQSSATQFVLLQDSCVLSRTKWDRVFGVAWLSPNGFRD</sequence>
<gene>
    <name evidence="1" type="ORF">JTE90_021259</name>
</gene>
<dbReference type="AlphaFoldDB" id="A0AAV6TMY1"/>
<evidence type="ECO:0000313" key="1">
    <source>
        <dbReference type="EMBL" id="KAG8173170.1"/>
    </source>
</evidence>
<keyword evidence="2" id="KW-1185">Reference proteome</keyword>
<evidence type="ECO:0000313" key="2">
    <source>
        <dbReference type="Proteomes" id="UP000827092"/>
    </source>
</evidence>
<dbReference type="EMBL" id="JAFNEN010002011">
    <property type="protein sequence ID" value="KAG8173170.1"/>
    <property type="molecule type" value="Genomic_DNA"/>
</dbReference>